<name>A0ABQ9G440_9NEOP</name>
<reference evidence="2 3" key="1">
    <citation type="submission" date="2023-02" db="EMBL/GenBank/DDBJ databases">
        <title>LHISI_Scaffold_Assembly.</title>
        <authorList>
            <person name="Stuart O.P."/>
            <person name="Cleave R."/>
            <person name="Magrath M.J.L."/>
            <person name="Mikheyev A.S."/>
        </authorList>
    </citation>
    <scope>NUCLEOTIDE SEQUENCE [LARGE SCALE GENOMIC DNA]</scope>
    <source>
        <strain evidence="2">Daus_M_001</strain>
        <tissue evidence="2">Leg muscle</tissue>
    </source>
</reference>
<protein>
    <submittedName>
        <fullName evidence="2">Uncharacterized protein</fullName>
    </submittedName>
</protein>
<evidence type="ECO:0000313" key="2">
    <source>
        <dbReference type="EMBL" id="KAJ8867214.1"/>
    </source>
</evidence>
<proteinExistence type="predicted"/>
<evidence type="ECO:0000313" key="3">
    <source>
        <dbReference type="Proteomes" id="UP001159363"/>
    </source>
</evidence>
<feature type="compositionally biased region" description="Basic and acidic residues" evidence="1">
    <location>
        <begin position="1"/>
        <end position="17"/>
    </location>
</feature>
<dbReference type="EMBL" id="JARBHB010000015">
    <property type="protein sequence ID" value="KAJ8867214.1"/>
    <property type="molecule type" value="Genomic_DNA"/>
</dbReference>
<evidence type="ECO:0000256" key="1">
    <source>
        <dbReference type="SAM" id="MobiDB-lite"/>
    </source>
</evidence>
<keyword evidence="3" id="KW-1185">Reference proteome</keyword>
<comment type="caution">
    <text evidence="2">The sequence shown here is derived from an EMBL/GenBank/DDBJ whole genome shotgun (WGS) entry which is preliminary data.</text>
</comment>
<gene>
    <name evidence="2" type="ORF">PR048_031009</name>
</gene>
<accession>A0ABQ9G440</accession>
<organism evidence="2 3">
    <name type="scientific">Dryococelus australis</name>
    <dbReference type="NCBI Taxonomy" id="614101"/>
    <lineage>
        <taxon>Eukaryota</taxon>
        <taxon>Metazoa</taxon>
        <taxon>Ecdysozoa</taxon>
        <taxon>Arthropoda</taxon>
        <taxon>Hexapoda</taxon>
        <taxon>Insecta</taxon>
        <taxon>Pterygota</taxon>
        <taxon>Neoptera</taxon>
        <taxon>Polyneoptera</taxon>
        <taxon>Phasmatodea</taxon>
        <taxon>Verophasmatodea</taxon>
        <taxon>Anareolatae</taxon>
        <taxon>Phasmatidae</taxon>
        <taxon>Eurycanthinae</taxon>
        <taxon>Dryococelus</taxon>
    </lineage>
</organism>
<sequence length="127" mass="14339">MEQRRNEGSGETGDPRENPPTSGIIPHNSHWPKCGMNRPGIEPGSLWWEASSLTAQPPWRFSQRSSEVKMERRRNAWVGETGGVRENPPTGGIVWHDCHMRISGSDSALVRLAQPQWPQIHKEIVLL</sequence>
<dbReference type="Proteomes" id="UP001159363">
    <property type="component" value="Chromosome 14"/>
</dbReference>
<feature type="region of interest" description="Disordered" evidence="1">
    <location>
        <begin position="1"/>
        <end position="36"/>
    </location>
</feature>